<dbReference type="PATRIC" id="fig|33051.4.peg.2850"/>
<organism evidence="1 2">
    <name type="scientific">Sphingomonas sanguinis</name>
    <dbReference type="NCBI Taxonomy" id="33051"/>
    <lineage>
        <taxon>Bacteria</taxon>
        <taxon>Pseudomonadati</taxon>
        <taxon>Pseudomonadota</taxon>
        <taxon>Alphaproteobacteria</taxon>
        <taxon>Sphingomonadales</taxon>
        <taxon>Sphingomonadaceae</taxon>
        <taxon>Sphingomonas</taxon>
    </lineage>
</organism>
<accession>A0A147ITA7</accession>
<dbReference type="RefSeq" id="WP_058752515.1">
    <property type="nucleotide sequence ID" value="NZ_LDTE01000063.1"/>
</dbReference>
<evidence type="ECO:0000313" key="2">
    <source>
        <dbReference type="Proteomes" id="UP000074072"/>
    </source>
</evidence>
<comment type="caution">
    <text evidence="1">The sequence shown here is derived from an EMBL/GenBank/DDBJ whole genome shotgun (WGS) entry which is preliminary data.</text>
</comment>
<sequence>MLHVSMVALALATHSFEMLVNLSPIILITVRPDVSDETGDGPFGQRGRLSHRGIVGLINV</sequence>
<dbReference type="EMBL" id="LDTE01000063">
    <property type="protein sequence ID" value="KTT98676.1"/>
    <property type="molecule type" value="Genomic_DNA"/>
</dbReference>
<dbReference type="AlphaFoldDB" id="A0A147ITA7"/>
<dbReference type="Proteomes" id="UP000074072">
    <property type="component" value="Unassembled WGS sequence"/>
</dbReference>
<proteinExistence type="predicted"/>
<reference evidence="1 2" key="1">
    <citation type="journal article" date="2016" name="Front. Microbiol.">
        <title>Genomic Resource of Rice Seed Associated Bacteria.</title>
        <authorList>
            <person name="Midha S."/>
            <person name="Bansal K."/>
            <person name="Sharma S."/>
            <person name="Kumar N."/>
            <person name="Patil P.P."/>
            <person name="Chaudhry V."/>
            <person name="Patil P.B."/>
        </authorList>
    </citation>
    <scope>NUCLEOTIDE SEQUENCE [LARGE SCALE GENOMIC DNA]</scope>
    <source>
        <strain evidence="1 2">SB4</strain>
    </source>
</reference>
<evidence type="ECO:0000313" key="1">
    <source>
        <dbReference type="EMBL" id="KTT98676.1"/>
    </source>
</evidence>
<protein>
    <submittedName>
        <fullName evidence="1">Uncharacterized protein</fullName>
    </submittedName>
</protein>
<gene>
    <name evidence="1" type="ORF">SB4_10515</name>
</gene>
<name>A0A147ITA7_9SPHN</name>